<proteinExistence type="predicted"/>
<name>A0ABS5XZ24_9CYAN</name>
<sequence length="190" mass="21703">MVQAKPRPQTFDDYLSHCQDKDARYELTNGELIEIPPESDENVIIARAMDRALSELVGFRRVRSHQLALEMPGQPKNRFPDITVLLPEHVEQLKASGQSAIRLDMHPPMLVVEVVSPGADNHRRDYIDKRNQYEWRGIPEYWIVDPIKQQVTVLSMTTDGYGETVFVGDELVLSQSFTDWPLTAAEMLSP</sequence>
<dbReference type="EMBL" id="JADOER010000002">
    <property type="protein sequence ID" value="MBT9310864.1"/>
    <property type="molecule type" value="Genomic_DNA"/>
</dbReference>
<evidence type="ECO:0000313" key="2">
    <source>
        <dbReference type="EMBL" id="MBT9310864.1"/>
    </source>
</evidence>
<evidence type="ECO:0000259" key="1">
    <source>
        <dbReference type="Pfam" id="PF05685"/>
    </source>
</evidence>
<dbReference type="InterPro" id="IPR012296">
    <property type="entry name" value="Nuclease_put_TT1808"/>
</dbReference>
<accession>A0ABS5XZ24</accession>
<keyword evidence="2" id="KW-0378">Hydrolase</keyword>
<reference evidence="2 3" key="1">
    <citation type="journal article" date="2021" name="Mar. Drugs">
        <title>Genome Reduction and Secondary Metabolism of the Marine Sponge-Associated Cyanobacterium Leptothoe.</title>
        <authorList>
            <person name="Konstantinou D."/>
            <person name="Popin R.V."/>
            <person name="Fewer D.P."/>
            <person name="Sivonen K."/>
            <person name="Gkelis S."/>
        </authorList>
    </citation>
    <scope>NUCLEOTIDE SEQUENCE [LARGE SCALE GENOMIC DNA]</scope>
    <source>
        <strain evidence="2 3">TAU-MAC 1615</strain>
    </source>
</reference>
<dbReference type="Gene3D" id="3.90.1570.10">
    <property type="entry name" value="tt1808, chain A"/>
    <property type="match status" value="1"/>
</dbReference>
<keyword evidence="2" id="KW-0255">Endonuclease</keyword>
<organism evidence="2 3">
    <name type="scientific">Leptothoe kymatousa TAU-MAC 1615</name>
    <dbReference type="NCBI Taxonomy" id="2364775"/>
    <lineage>
        <taxon>Bacteria</taxon>
        <taxon>Bacillati</taxon>
        <taxon>Cyanobacteriota</taxon>
        <taxon>Cyanophyceae</taxon>
        <taxon>Nodosilineales</taxon>
        <taxon>Cymatolegaceae</taxon>
        <taxon>Leptothoe</taxon>
        <taxon>Leptothoe kymatousa</taxon>
    </lineage>
</organism>
<dbReference type="PANTHER" id="PTHR34107:SF2">
    <property type="entry name" value="SLL0888 PROTEIN"/>
    <property type="match status" value="1"/>
</dbReference>
<dbReference type="Pfam" id="PF05685">
    <property type="entry name" value="Uma2"/>
    <property type="match status" value="1"/>
</dbReference>
<dbReference type="CDD" id="cd06260">
    <property type="entry name" value="DUF820-like"/>
    <property type="match status" value="1"/>
</dbReference>
<dbReference type="RefSeq" id="WP_215616762.1">
    <property type="nucleotide sequence ID" value="NZ_JADOER010000002.1"/>
</dbReference>
<comment type="caution">
    <text evidence="2">The sequence shown here is derived from an EMBL/GenBank/DDBJ whole genome shotgun (WGS) entry which is preliminary data.</text>
</comment>
<dbReference type="GO" id="GO:0004519">
    <property type="term" value="F:endonuclease activity"/>
    <property type="evidence" value="ECO:0007669"/>
    <property type="project" value="UniProtKB-KW"/>
</dbReference>
<dbReference type="Proteomes" id="UP001196661">
    <property type="component" value="Unassembled WGS sequence"/>
</dbReference>
<dbReference type="InterPro" id="IPR008538">
    <property type="entry name" value="Uma2"/>
</dbReference>
<dbReference type="PANTHER" id="PTHR34107">
    <property type="entry name" value="SLL0198 PROTEIN-RELATED"/>
    <property type="match status" value="1"/>
</dbReference>
<keyword evidence="3" id="KW-1185">Reference proteome</keyword>
<feature type="domain" description="Putative restriction endonuclease" evidence="1">
    <location>
        <begin position="11"/>
        <end position="183"/>
    </location>
</feature>
<keyword evidence="2" id="KW-0540">Nuclease</keyword>
<protein>
    <submittedName>
        <fullName evidence="2">Uma2 family endonuclease</fullName>
    </submittedName>
</protein>
<evidence type="ECO:0000313" key="3">
    <source>
        <dbReference type="Proteomes" id="UP001196661"/>
    </source>
</evidence>
<dbReference type="InterPro" id="IPR011335">
    <property type="entry name" value="Restrct_endonuc-II-like"/>
</dbReference>
<dbReference type="SUPFAM" id="SSF52980">
    <property type="entry name" value="Restriction endonuclease-like"/>
    <property type="match status" value="1"/>
</dbReference>
<gene>
    <name evidence="2" type="ORF">IXB28_01485</name>
</gene>